<evidence type="ECO:0000256" key="3">
    <source>
        <dbReference type="ARBA" id="ARBA00022448"/>
    </source>
</evidence>
<protein>
    <recommendedName>
        <fullName evidence="9">Mitochondrial pyruvate carrier</fullName>
    </recommendedName>
</protein>
<dbReference type="EMBL" id="MRVG01000004">
    <property type="protein sequence ID" value="PMB69738.1"/>
    <property type="molecule type" value="Genomic_DNA"/>
</dbReference>
<evidence type="ECO:0000256" key="8">
    <source>
        <dbReference type="ARBA" id="ARBA00023136"/>
    </source>
</evidence>
<evidence type="ECO:0000256" key="2">
    <source>
        <dbReference type="ARBA" id="ARBA00006416"/>
    </source>
</evidence>
<evidence type="ECO:0000256" key="9">
    <source>
        <dbReference type="RuleBase" id="RU363100"/>
    </source>
</evidence>
<comment type="subcellular location">
    <subcellularLocation>
        <location evidence="1 9">Mitochondrion inner membrane</location>
        <topology evidence="1 9">Multi-pass membrane protein</topology>
    </subcellularLocation>
</comment>
<keyword evidence="4" id="KW-0812">Transmembrane</keyword>
<comment type="function">
    <text evidence="9">Mediates the uptake of pyruvate into mitochondria.</text>
</comment>
<dbReference type="Pfam" id="PF03650">
    <property type="entry name" value="MPC"/>
    <property type="match status" value="1"/>
</dbReference>
<sequence length="226" mass="25013">MAAVIKALNAKIRSNPTTSYICSTRKLQFRLQPPHDLQLLFATSRKALAVHAAYTFRSPDHSGCNIVYLGWLLALFFGNNLPWDAGKDDANRVFVDQPELPHLSLKLLLDIMTCANAIRALDFWGPVSNFGIPVAAVMDTQKSPDLISGQMTAALVIYSATFMRYSLAVQPKNYLLFACHFVNECAQLTQGYRYLSYHNWGGKEALEAAKGQASKVEDKAKAIVGK</sequence>
<evidence type="ECO:0000256" key="7">
    <source>
        <dbReference type="ARBA" id="ARBA00023128"/>
    </source>
</evidence>
<proteinExistence type="inferred from homology"/>
<evidence type="ECO:0000256" key="1">
    <source>
        <dbReference type="ARBA" id="ARBA00004448"/>
    </source>
</evidence>
<dbReference type="GO" id="GO:0005743">
    <property type="term" value="C:mitochondrial inner membrane"/>
    <property type="evidence" value="ECO:0007669"/>
    <property type="project" value="UniProtKB-SubCell"/>
</dbReference>
<keyword evidence="8" id="KW-0472">Membrane</keyword>
<dbReference type="AlphaFoldDB" id="A0A2N6NR57"/>
<evidence type="ECO:0000313" key="11">
    <source>
        <dbReference type="Proteomes" id="UP000235728"/>
    </source>
</evidence>
<keyword evidence="5 9" id="KW-0999">Mitochondrion inner membrane</keyword>
<evidence type="ECO:0000256" key="4">
    <source>
        <dbReference type="ARBA" id="ARBA00022692"/>
    </source>
</evidence>
<dbReference type="Proteomes" id="UP000235728">
    <property type="component" value="Unassembled WGS sequence"/>
</dbReference>
<gene>
    <name evidence="10" type="primary">MPC1</name>
    <name evidence="10" type="ORF">BM221_004385</name>
</gene>
<evidence type="ECO:0000313" key="10">
    <source>
        <dbReference type="EMBL" id="PMB69738.1"/>
    </source>
</evidence>
<comment type="caution">
    <text evidence="10">The sequence shown here is derived from an EMBL/GenBank/DDBJ whole genome shotgun (WGS) entry which is preliminary data.</text>
</comment>
<comment type="similarity">
    <text evidence="2 9">Belongs to the mitochondrial pyruvate carrier (MPC) (TC 2.A.105) family.</text>
</comment>
<name>A0A2N6NR57_BEABA</name>
<keyword evidence="7 9" id="KW-0496">Mitochondrion</keyword>
<keyword evidence="10" id="KW-0670">Pyruvate</keyword>
<keyword evidence="3 9" id="KW-0813">Transport</keyword>
<reference evidence="10 11" key="1">
    <citation type="journal article" date="2016" name="Appl. Microbiol. Biotechnol.">
        <title>Characterization of T-DNA insertion mutants with decreased virulence in the entomopathogenic fungus Beauveria bassiana JEF-007.</title>
        <authorList>
            <person name="Kim S."/>
            <person name="Lee S.J."/>
            <person name="Nai Y.S."/>
            <person name="Yu J.S."/>
            <person name="Lee M.R."/>
            <person name="Yang Y.T."/>
            <person name="Kim J.S."/>
        </authorList>
    </citation>
    <scope>NUCLEOTIDE SEQUENCE [LARGE SCALE GENOMIC DNA]</scope>
    <source>
        <strain evidence="10 11">JEF-007</strain>
    </source>
</reference>
<accession>A0A2N6NR57</accession>
<evidence type="ECO:0000256" key="6">
    <source>
        <dbReference type="ARBA" id="ARBA00022989"/>
    </source>
</evidence>
<keyword evidence="6" id="KW-1133">Transmembrane helix</keyword>
<evidence type="ECO:0000256" key="5">
    <source>
        <dbReference type="ARBA" id="ARBA00022792"/>
    </source>
</evidence>
<organism evidence="10 11">
    <name type="scientific">Beauveria bassiana</name>
    <name type="common">White muscardine disease fungus</name>
    <name type="synonym">Tritirachium shiotae</name>
    <dbReference type="NCBI Taxonomy" id="176275"/>
    <lineage>
        <taxon>Eukaryota</taxon>
        <taxon>Fungi</taxon>
        <taxon>Dikarya</taxon>
        <taxon>Ascomycota</taxon>
        <taxon>Pezizomycotina</taxon>
        <taxon>Sordariomycetes</taxon>
        <taxon>Hypocreomycetidae</taxon>
        <taxon>Hypocreales</taxon>
        <taxon>Cordycipitaceae</taxon>
        <taxon>Beauveria</taxon>
    </lineage>
</organism>
<dbReference type="PANTHER" id="PTHR14154">
    <property type="entry name" value="UPF0041 BRAIN PROTEIN 44-RELATED"/>
    <property type="match status" value="1"/>
</dbReference>
<dbReference type="GO" id="GO:0006850">
    <property type="term" value="P:pyruvate import into mitochondria"/>
    <property type="evidence" value="ECO:0007669"/>
    <property type="project" value="InterPro"/>
</dbReference>
<dbReference type="InterPro" id="IPR005336">
    <property type="entry name" value="MPC"/>
</dbReference>